<evidence type="ECO:0000313" key="1">
    <source>
        <dbReference type="EMBL" id="RPB02799.1"/>
    </source>
</evidence>
<dbReference type="Proteomes" id="UP000276215">
    <property type="component" value="Unassembled WGS sequence"/>
</dbReference>
<reference evidence="1 2" key="1">
    <citation type="journal article" date="2018" name="Nat. Ecol. Evol.">
        <title>Pezizomycetes genomes reveal the molecular basis of ectomycorrhizal truffle lifestyle.</title>
        <authorList>
            <person name="Murat C."/>
            <person name="Payen T."/>
            <person name="Noel B."/>
            <person name="Kuo A."/>
            <person name="Morin E."/>
            <person name="Chen J."/>
            <person name="Kohler A."/>
            <person name="Krizsan K."/>
            <person name="Balestrini R."/>
            <person name="Da Silva C."/>
            <person name="Montanini B."/>
            <person name="Hainaut M."/>
            <person name="Levati E."/>
            <person name="Barry K.W."/>
            <person name="Belfiori B."/>
            <person name="Cichocki N."/>
            <person name="Clum A."/>
            <person name="Dockter R.B."/>
            <person name="Fauchery L."/>
            <person name="Guy J."/>
            <person name="Iotti M."/>
            <person name="Le Tacon F."/>
            <person name="Lindquist E.A."/>
            <person name="Lipzen A."/>
            <person name="Malagnac F."/>
            <person name="Mello A."/>
            <person name="Molinier V."/>
            <person name="Miyauchi S."/>
            <person name="Poulain J."/>
            <person name="Riccioni C."/>
            <person name="Rubini A."/>
            <person name="Sitrit Y."/>
            <person name="Splivallo R."/>
            <person name="Traeger S."/>
            <person name="Wang M."/>
            <person name="Zifcakova L."/>
            <person name="Wipf D."/>
            <person name="Zambonelli A."/>
            <person name="Paolocci F."/>
            <person name="Nowrousian M."/>
            <person name="Ottonello S."/>
            <person name="Baldrian P."/>
            <person name="Spatafora J.W."/>
            <person name="Henrissat B."/>
            <person name="Nagy L.G."/>
            <person name="Aury J.M."/>
            <person name="Wincker P."/>
            <person name="Grigoriev I.V."/>
            <person name="Bonfante P."/>
            <person name="Martin F.M."/>
        </authorList>
    </citation>
    <scope>NUCLEOTIDE SEQUENCE [LARGE SCALE GENOMIC DNA]</scope>
    <source>
        <strain evidence="1 2">120613-1</strain>
    </source>
</reference>
<evidence type="ECO:0000313" key="2">
    <source>
        <dbReference type="Proteomes" id="UP000276215"/>
    </source>
</evidence>
<proteinExistence type="predicted"/>
<name>A0A3N4K0G1_9PEZI</name>
<gene>
    <name evidence="1" type="ORF">L873DRAFT_1841629</name>
</gene>
<organism evidence="1 2">
    <name type="scientific">Choiromyces venosus 120613-1</name>
    <dbReference type="NCBI Taxonomy" id="1336337"/>
    <lineage>
        <taxon>Eukaryota</taxon>
        <taxon>Fungi</taxon>
        <taxon>Dikarya</taxon>
        <taxon>Ascomycota</taxon>
        <taxon>Pezizomycotina</taxon>
        <taxon>Pezizomycetes</taxon>
        <taxon>Pezizales</taxon>
        <taxon>Tuberaceae</taxon>
        <taxon>Choiromyces</taxon>
    </lineage>
</organism>
<dbReference type="OrthoDB" id="5419923at2759"/>
<accession>A0A3N4K0G1</accession>
<keyword evidence="2" id="KW-1185">Reference proteome</keyword>
<sequence>MTTKAQLKLSGALTTPIPTHLRGASEYPPIQKQMEHMRIVVEVVISAPTEDKEERKEARSLISGPVILARIAFRGEVGKGAWASWVEENAEKGSVISLTWSPPRQNPRFAKPLSVPQGGRGWSIQRVPNGSSGNNNLTASNGTSVSGQAKLIVGQTHGYPVGAIYNPAVTPILAQQVVTLAATEVAPVIWSGSGLAFGRLTSRRGIDVSLGTMGYRNPKTAWYKRTSRFNRVGKVRVQLPWTHRVAPPRPKISPEPS</sequence>
<dbReference type="EMBL" id="ML120366">
    <property type="protein sequence ID" value="RPB02799.1"/>
    <property type="molecule type" value="Genomic_DNA"/>
</dbReference>
<dbReference type="AlphaFoldDB" id="A0A3N4K0G1"/>
<protein>
    <submittedName>
        <fullName evidence="1">Uncharacterized protein</fullName>
    </submittedName>
</protein>